<keyword evidence="2" id="KW-1185">Reference proteome</keyword>
<accession>A0A0H5DEA5</accession>
<evidence type="ECO:0000313" key="2">
    <source>
        <dbReference type="Proteomes" id="UP000043764"/>
    </source>
</evidence>
<evidence type="ECO:0008006" key="3">
    <source>
        <dbReference type="Google" id="ProtNLM"/>
    </source>
</evidence>
<reference evidence="2" key="1">
    <citation type="submission" date="2015-05" db="EMBL/GenBank/DDBJ databases">
        <authorList>
            <person name="Rodrigo-Torres Lidia"/>
            <person name="Arahal R.David."/>
        </authorList>
    </citation>
    <scope>NUCLEOTIDE SEQUENCE [LARGE SCALE GENOMIC DNA]</scope>
    <source>
        <strain evidence="2">CECT 7321</strain>
    </source>
</reference>
<organism evidence="1 2">
    <name type="scientific">Phaeobacter italicus</name>
    <dbReference type="NCBI Taxonomy" id="481446"/>
    <lineage>
        <taxon>Bacteria</taxon>
        <taxon>Pseudomonadati</taxon>
        <taxon>Pseudomonadota</taxon>
        <taxon>Alphaproteobacteria</taxon>
        <taxon>Rhodobacterales</taxon>
        <taxon>Roseobacteraceae</taxon>
        <taxon>Phaeobacter</taxon>
    </lineage>
</organism>
<dbReference type="STRING" id="481446.NIT7645_00433"/>
<gene>
    <name evidence="1" type="ORF">NIT7321_00654</name>
</gene>
<name>A0A0H5DEA5_9RHOB</name>
<protein>
    <recommendedName>
        <fullName evidence="3">DUF3445 domain-containing protein</fullName>
    </recommendedName>
</protein>
<proteinExistence type="predicted"/>
<sequence length="268" mass="29900">MAAKTWGMTAILQKTIPYNPLEPRKLPGIQPLALQDWLIWDDGFAAQMAERERLLAQRRAAVVQMSEEALPAAKELLAMVLADRYPDLPAGADRVLRPDGAEIRIDSSDPMGTLGRITQQDFCILQKPEGAGEHVLTAAVLCFPANWTLAEKFMRPLIAIHAPVDSYDSGIAARVQRLFDGVQVGRPLWRFNALWYADATLHQPRPVIGDRPRPSAEDAQYMRSERQTILRLPQSRAVVFGIHTFVLQRMDLLAQWGASVDRVETAGV</sequence>
<evidence type="ECO:0000313" key="1">
    <source>
        <dbReference type="EMBL" id="CRL09820.1"/>
    </source>
</evidence>
<dbReference type="Proteomes" id="UP000043764">
    <property type="component" value="Unassembled WGS sequence"/>
</dbReference>
<dbReference type="EMBL" id="CVRL01000006">
    <property type="protein sequence ID" value="CRL09820.1"/>
    <property type="molecule type" value="Genomic_DNA"/>
</dbReference>
<dbReference type="Pfam" id="PF11927">
    <property type="entry name" value="HODM_asu-like"/>
    <property type="match status" value="1"/>
</dbReference>
<dbReference type="AlphaFoldDB" id="A0A0H5DEA5"/>
<dbReference type="InterPro" id="IPR021848">
    <property type="entry name" value="HODM_asu-like"/>
</dbReference>